<dbReference type="AlphaFoldDB" id="A0A9D0ZTI5"/>
<evidence type="ECO:0000256" key="1">
    <source>
        <dbReference type="ARBA" id="ARBA00023015"/>
    </source>
</evidence>
<dbReference type="InterPro" id="IPR029016">
    <property type="entry name" value="GAF-like_dom_sf"/>
</dbReference>
<dbReference type="Pfam" id="PF09339">
    <property type="entry name" value="HTH_IclR"/>
    <property type="match status" value="1"/>
</dbReference>
<dbReference type="Gene3D" id="1.10.10.10">
    <property type="entry name" value="Winged helix-like DNA-binding domain superfamily/Winged helix DNA-binding domain"/>
    <property type="match status" value="1"/>
</dbReference>
<reference evidence="6" key="1">
    <citation type="submission" date="2020-10" db="EMBL/GenBank/DDBJ databases">
        <authorList>
            <person name="Gilroy R."/>
        </authorList>
    </citation>
    <scope>NUCLEOTIDE SEQUENCE</scope>
    <source>
        <strain evidence="6">ChiSjej3B21-11622</strain>
    </source>
</reference>
<keyword evidence="2" id="KW-0238">DNA-binding</keyword>
<dbReference type="PANTHER" id="PTHR30136:SF35">
    <property type="entry name" value="HTH-TYPE TRANSCRIPTIONAL REGULATOR RV1719"/>
    <property type="match status" value="1"/>
</dbReference>
<sequence>MEEKNPIQVADRLFHALELLAENGAMGLKELSDSLKLNKSTAHRVVTSLIYLGYARQEEETGKYEPTFKVVHLANQIMGRVEMVSLLRPYLQKLMERAGETVHFVERDGNEAVYIDKIECFQNSIQMVSRIGNRIPLYCSGVGKAILADLSDAEIQAVWENSRIEQRTEHTITKFQEFQKEIQEIRKKGYAVDREENERGVRCVAVSLSEPSGRGAYAFSISVPIDRMTEERIGVLAGELLKTKEEIGKMF</sequence>
<evidence type="ECO:0000259" key="5">
    <source>
        <dbReference type="PROSITE" id="PS51078"/>
    </source>
</evidence>
<name>A0A9D0ZTI5_9FIRM</name>
<dbReference type="GO" id="GO:0045892">
    <property type="term" value="P:negative regulation of DNA-templated transcription"/>
    <property type="evidence" value="ECO:0007669"/>
    <property type="project" value="TreeGrafter"/>
</dbReference>
<dbReference type="PROSITE" id="PS51077">
    <property type="entry name" value="HTH_ICLR"/>
    <property type="match status" value="1"/>
</dbReference>
<dbReference type="InterPro" id="IPR005471">
    <property type="entry name" value="Tscrpt_reg_IclR_N"/>
</dbReference>
<dbReference type="GO" id="GO:0003700">
    <property type="term" value="F:DNA-binding transcription factor activity"/>
    <property type="evidence" value="ECO:0007669"/>
    <property type="project" value="TreeGrafter"/>
</dbReference>
<evidence type="ECO:0000259" key="4">
    <source>
        <dbReference type="PROSITE" id="PS51077"/>
    </source>
</evidence>
<keyword evidence="3" id="KW-0804">Transcription</keyword>
<dbReference type="GO" id="GO:0003677">
    <property type="term" value="F:DNA binding"/>
    <property type="evidence" value="ECO:0007669"/>
    <property type="project" value="UniProtKB-KW"/>
</dbReference>
<dbReference type="InterPro" id="IPR036390">
    <property type="entry name" value="WH_DNA-bd_sf"/>
</dbReference>
<dbReference type="InterPro" id="IPR014757">
    <property type="entry name" value="Tscrpt_reg_IclR_C"/>
</dbReference>
<dbReference type="InterPro" id="IPR050707">
    <property type="entry name" value="HTH_MetabolicPath_Reg"/>
</dbReference>
<organism evidence="6 7">
    <name type="scientific">Candidatus Limivivens merdigallinarum</name>
    <dbReference type="NCBI Taxonomy" id="2840859"/>
    <lineage>
        <taxon>Bacteria</taxon>
        <taxon>Bacillati</taxon>
        <taxon>Bacillota</taxon>
        <taxon>Clostridia</taxon>
        <taxon>Lachnospirales</taxon>
        <taxon>Lachnospiraceae</taxon>
        <taxon>Lachnospiraceae incertae sedis</taxon>
        <taxon>Candidatus Limivivens</taxon>
    </lineage>
</organism>
<comment type="caution">
    <text evidence="6">The sequence shown here is derived from an EMBL/GenBank/DDBJ whole genome shotgun (WGS) entry which is preliminary data.</text>
</comment>
<evidence type="ECO:0000256" key="3">
    <source>
        <dbReference type="ARBA" id="ARBA00023163"/>
    </source>
</evidence>
<proteinExistence type="predicted"/>
<dbReference type="Proteomes" id="UP000886886">
    <property type="component" value="Unassembled WGS sequence"/>
</dbReference>
<dbReference type="Gene3D" id="3.30.450.40">
    <property type="match status" value="1"/>
</dbReference>
<accession>A0A9D0ZTI5</accession>
<evidence type="ECO:0000313" key="6">
    <source>
        <dbReference type="EMBL" id="HIQ95236.1"/>
    </source>
</evidence>
<dbReference type="EMBL" id="DVFT01000022">
    <property type="protein sequence ID" value="HIQ95236.1"/>
    <property type="molecule type" value="Genomic_DNA"/>
</dbReference>
<feature type="domain" description="HTH iclR-type" evidence="4">
    <location>
        <begin position="7"/>
        <end position="68"/>
    </location>
</feature>
<feature type="domain" description="IclR-ED" evidence="5">
    <location>
        <begin position="69"/>
        <end position="251"/>
    </location>
</feature>
<evidence type="ECO:0000256" key="2">
    <source>
        <dbReference type="ARBA" id="ARBA00023125"/>
    </source>
</evidence>
<keyword evidence="1" id="KW-0805">Transcription regulation</keyword>
<dbReference type="PANTHER" id="PTHR30136">
    <property type="entry name" value="HELIX-TURN-HELIX TRANSCRIPTIONAL REGULATOR, ICLR FAMILY"/>
    <property type="match status" value="1"/>
</dbReference>
<dbReference type="SMART" id="SM00346">
    <property type="entry name" value="HTH_ICLR"/>
    <property type="match status" value="1"/>
</dbReference>
<dbReference type="Pfam" id="PF01614">
    <property type="entry name" value="IclR_C"/>
    <property type="match status" value="1"/>
</dbReference>
<protein>
    <submittedName>
        <fullName evidence="6">IclR family transcriptional regulator</fullName>
    </submittedName>
</protein>
<evidence type="ECO:0000313" key="7">
    <source>
        <dbReference type="Proteomes" id="UP000886886"/>
    </source>
</evidence>
<reference evidence="6" key="2">
    <citation type="journal article" date="2021" name="PeerJ">
        <title>Extensive microbial diversity within the chicken gut microbiome revealed by metagenomics and culture.</title>
        <authorList>
            <person name="Gilroy R."/>
            <person name="Ravi A."/>
            <person name="Getino M."/>
            <person name="Pursley I."/>
            <person name="Horton D.L."/>
            <person name="Alikhan N.F."/>
            <person name="Baker D."/>
            <person name="Gharbi K."/>
            <person name="Hall N."/>
            <person name="Watson M."/>
            <person name="Adriaenssens E.M."/>
            <person name="Foster-Nyarko E."/>
            <person name="Jarju S."/>
            <person name="Secka A."/>
            <person name="Antonio M."/>
            <person name="Oren A."/>
            <person name="Chaudhuri R.R."/>
            <person name="La Ragione R."/>
            <person name="Hildebrand F."/>
            <person name="Pallen M.J."/>
        </authorList>
    </citation>
    <scope>NUCLEOTIDE SEQUENCE</scope>
    <source>
        <strain evidence="6">ChiSjej3B21-11622</strain>
    </source>
</reference>
<dbReference type="SUPFAM" id="SSF46785">
    <property type="entry name" value="Winged helix' DNA-binding domain"/>
    <property type="match status" value="1"/>
</dbReference>
<dbReference type="SUPFAM" id="SSF55781">
    <property type="entry name" value="GAF domain-like"/>
    <property type="match status" value="1"/>
</dbReference>
<gene>
    <name evidence="6" type="ORF">IAB26_01610</name>
</gene>
<dbReference type="InterPro" id="IPR036388">
    <property type="entry name" value="WH-like_DNA-bd_sf"/>
</dbReference>
<dbReference type="PROSITE" id="PS51078">
    <property type="entry name" value="ICLR_ED"/>
    <property type="match status" value="1"/>
</dbReference>